<dbReference type="PANTHER" id="PTHR30185:SF18">
    <property type="entry name" value="TRANSCRIPTIONAL REGULATOR MTLR"/>
    <property type="match status" value="1"/>
</dbReference>
<evidence type="ECO:0000259" key="5">
    <source>
        <dbReference type="PROSITE" id="PS51094"/>
    </source>
</evidence>
<evidence type="ECO:0000256" key="4">
    <source>
        <dbReference type="ARBA" id="ARBA00023163"/>
    </source>
</evidence>
<keyword evidence="8" id="KW-1185">Reference proteome</keyword>
<dbReference type="EMBL" id="JXJX01000010">
    <property type="protein sequence ID" value="PCS06081.1"/>
    <property type="molecule type" value="Genomic_DNA"/>
</dbReference>
<reference evidence="7 8" key="1">
    <citation type="submission" date="2014-12" db="EMBL/GenBank/DDBJ databases">
        <title>Draft genome sequences of 10 type strains of Lactococcus.</title>
        <authorList>
            <person name="Sun Z."/>
            <person name="Zhong Z."/>
            <person name="Liu W."/>
            <person name="Zhang W."/>
            <person name="Zhang H."/>
        </authorList>
    </citation>
    <scope>NUCLEOTIDE SEQUENCE [LARGE SCALE GENOMIC DNA]</scope>
    <source>
        <strain evidence="7 8">DSM 20686</strain>
    </source>
</reference>
<organism evidence="7 8">
    <name type="scientific">Pseudolactococcus plantarum</name>
    <dbReference type="NCBI Taxonomy" id="1365"/>
    <lineage>
        <taxon>Bacteria</taxon>
        <taxon>Bacillati</taxon>
        <taxon>Bacillota</taxon>
        <taxon>Bacilli</taxon>
        <taxon>Lactobacillales</taxon>
        <taxon>Streptococcaceae</taxon>
        <taxon>Pseudolactococcus</taxon>
    </lineage>
</organism>
<dbReference type="Pfam" id="PF00874">
    <property type="entry name" value="PRD"/>
    <property type="match status" value="1"/>
</dbReference>
<gene>
    <name evidence="7" type="ORF">RU87_GL000277</name>
</gene>
<dbReference type="RefSeq" id="WP_068163628.1">
    <property type="nucleotide sequence ID" value="NZ_JXJX01000010.1"/>
</dbReference>
<keyword evidence="1" id="KW-0677">Repeat</keyword>
<evidence type="ECO:0000256" key="1">
    <source>
        <dbReference type="ARBA" id="ARBA00022737"/>
    </source>
</evidence>
<comment type="caution">
    <text evidence="7">The sequence shown here is derived from an EMBL/GenBank/DDBJ whole genome shotgun (WGS) entry which is preliminary data.</text>
</comment>
<dbReference type="InterPro" id="IPR011608">
    <property type="entry name" value="PRD"/>
</dbReference>
<keyword evidence="4" id="KW-0804">Transcription</keyword>
<name>A0A2A5RXV7_9LACT</name>
<evidence type="ECO:0000259" key="6">
    <source>
        <dbReference type="PROSITE" id="PS51372"/>
    </source>
</evidence>
<dbReference type="Pfam" id="PF00359">
    <property type="entry name" value="PTS_EIIA_2"/>
    <property type="match status" value="1"/>
</dbReference>
<dbReference type="Gene3D" id="1.10.1790.10">
    <property type="entry name" value="PRD domain"/>
    <property type="match status" value="1"/>
</dbReference>
<dbReference type="STRING" id="1348632.GCA_001591745_01407"/>
<accession>A0A2A5RXV7</accession>
<sequence length="614" mass="70511">MSDSKKYVIVSTLLQYGDMTLAELAQKTTFSAHIIKNKIAELNQLLKQEATITSIGLGYRLNILNHERFDRLFSGKFHALSDFNSSGKRKAYILKCLVDEPYTLKSHLSDVMQVADTTLTKDLRQLRDVLANFQLVLSGRPNRGLQLSGEESQIRLVLIHHVIDYLPDDFRLSPKIQTAVDHYAMVKNIEKKSHDLLEKALAVSLYRLSKLHGINSYPYYYNKVLLNQELESLFEKVETEIGLTLSYYEKEFIQFPVYVYFNQLTEIALDDKDEKVLETVFQEMISEVEKQFLIKIDQPLFLEKINTHLITMLNRIVFHVKPSDIFIGEIETSFPVASKMARVALNSLSNLLQTPIEVAELGYLTVHFELLLQERNQQSYHHIAIVSNGSLAIQTMIKQRIADIVGSKTQITTLTEQAAKQTDLNCYDVIFSTVYLDVTTIDAIIVRISHLFDEERLSKVWLDFQYGNHMFFDEEIIYQQELQVGLSYQENMSLILDTLLLDQLIDDTFISQVHHNYFVENGIVFPHATNTRLTEPILSIATSKEGIVLEDEKIYIIFLLAVPSTMSPRTEKMTLAIYDMVFNLMRHSHLRNSLLNIESLTDLVDFLNKGGTVG</sequence>
<dbReference type="PANTHER" id="PTHR30185">
    <property type="entry name" value="CRYPTIC BETA-GLUCOSIDE BGL OPERON ANTITERMINATOR"/>
    <property type="match status" value="1"/>
</dbReference>
<evidence type="ECO:0000313" key="8">
    <source>
        <dbReference type="Proteomes" id="UP000242246"/>
    </source>
</evidence>
<evidence type="ECO:0000256" key="2">
    <source>
        <dbReference type="ARBA" id="ARBA00023015"/>
    </source>
</evidence>
<dbReference type="PROSITE" id="PS51372">
    <property type="entry name" value="PRD_2"/>
    <property type="match status" value="1"/>
</dbReference>
<dbReference type="Pfam" id="PF05043">
    <property type="entry name" value="Mga"/>
    <property type="match status" value="1"/>
</dbReference>
<dbReference type="Gene3D" id="3.40.930.10">
    <property type="entry name" value="Mannitol-specific EII, Chain A"/>
    <property type="match status" value="1"/>
</dbReference>
<dbReference type="InterPro" id="IPR050661">
    <property type="entry name" value="BglG_antiterminators"/>
</dbReference>
<evidence type="ECO:0000313" key="7">
    <source>
        <dbReference type="EMBL" id="PCS06081.1"/>
    </source>
</evidence>
<dbReference type="Proteomes" id="UP000242246">
    <property type="component" value="Unassembled WGS sequence"/>
</dbReference>
<dbReference type="AlphaFoldDB" id="A0A2A5RXV7"/>
<keyword evidence="3" id="KW-0010">Activator</keyword>
<dbReference type="PROSITE" id="PS51094">
    <property type="entry name" value="PTS_EIIA_TYPE_2"/>
    <property type="match status" value="1"/>
</dbReference>
<dbReference type="SUPFAM" id="SSF63520">
    <property type="entry name" value="PTS-regulatory domain, PRD"/>
    <property type="match status" value="1"/>
</dbReference>
<dbReference type="GO" id="GO:0006355">
    <property type="term" value="P:regulation of DNA-templated transcription"/>
    <property type="evidence" value="ECO:0007669"/>
    <property type="project" value="InterPro"/>
</dbReference>
<proteinExistence type="predicted"/>
<dbReference type="InterPro" id="IPR036634">
    <property type="entry name" value="PRD_sf"/>
</dbReference>
<dbReference type="InterPro" id="IPR002178">
    <property type="entry name" value="PTS_EIIA_type-2_dom"/>
</dbReference>
<feature type="domain" description="PTS EIIA type-2" evidence="5">
    <location>
        <begin position="463"/>
        <end position="610"/>
    </location>
</feature>
<dbReference type="SUPFAM" id="SSF55804">
    <property type="entry name" value="Phoshotransferase/anion transport protein"/>
    <property type="match status" value="1"/>
</dbReference>
<keyword evidence="2" id="KW-0805">Transcription regulation</keyword>
<dbReference type="OrthoDB" id="95158at2"/>
<protein>
    <submittedName>
        <fullName evidence="7">Uncharacterized protein</fullName>
    </submittedName>
</protein>
<feature type="domain" description="PRD" evidence="6">
    <location>
        <begin position="272"/>
        <end position="378"/>
    </location>
</feature>
<dbReference type="InterPro" id="IPR016152">
    <property type="entry name" value="PTrfase/Anion_transptr"/>
</dbReference>
<dbReference type="InterPro" id="IPR007737">
    <property type="entry name" value="Mga_HTH"/>
</dbReference>
<evidence type="ECO:0000256" key="3">
    <source>
        <dbReference type="ARBA" id="ARBA00023159"/>
    </source>
</evidence>